<organism evidence="1 2">
    <name type="scientific">Candidatus Gallionella acididurans</name>
    <dbReference type="NCBI Taxonomy" id="1796491"/>
    <lineage>
        <taxon>Bacteria</taxon>
        <taxon>Pseudomonadati</taxon>
        <taxon>Pseudomonadota</taxon>
        <taxon>Betaproteobacteria</taxon>
        <taxon>Nitrosomonadales</taxon>
        <taxon>Gallionellaceae</taxon>
        <taxon>Gallionella</taxon>
    </lineage>
</organism>
<comment type="caution">
    <text evidence="1">The sequence shown here is derived from an EMBL/GenBank/DDBJ whole genome shotgun (WGS) entry which is preliminary data.</text>
</comment>
<evidence type="ECO:0000313" key="1">
    <source>
        <dbReference type="EMBL" id="KXS31211.1"/>
    </source>
</evidence>
<reference evidence="1 2" key="1">
    <citation type="submission" date="2016-02" db="EMBL/GenBank/DDBJ databases">
        <authorList>
            <person name="Wen L."/>
            <person name="He K."/>
            <person name="Yang H."/>
        </authorList>
    </citation>
    <scope>NUCLEOTIDE SEQUENCE [LARGE SCALE GENOMIC DNA]</scope>
    <source>
        <strain evidence="1">ShG14-8</strain>
    </source>
</reference>
<evidence type="ECO:0000313" key="2">
    <source>
        <dbReference type="Proteomes" id="UP000070578"/>
    </source>
</evidence>
<dbReference type="EMBL" id="LSLI01000091">
    <property type="protein sequence ID" value="KXS31211.1"/>
    <property type="molecule type" value="Genomic_DNA"/>
</dbReference>
<accession>A0A139BQG1</accession>
<proteinExistence type="predicted"/>
<name>A0A139BQG1_9PROT</name>
<protein>
    <submittedName>
        <fullName evidence="1">Uncharacterized protein</fullName>
    </submittedName>
</protein>
<sequence>MGMLLGLAAVLVKYPQKGVFWKNIVRDIPG</sequence>
<dbReference type="Proteomes" id="UP000070578">
    <property type="component" value="Unassembled WGS sequence"/>
</dbReference>
<reference evidence="1 2" key="2">
    <citation type="submission" date="2016-03" db="EMBL/GenBank/DDBJ databases">
        <title>New uncultured bacterium of the family Gallionellaceae from acid mine drainage: description and reconstruction of genome based on metagenomic analysis of microbial community.</title>
        <authorList>
            <person name="Kadnikov V."/>
            <person name="Ivasenko D."/>
            <person name="Beletsky A."/>
            <person name="Mardanov A."/>
            <person name="Danilova E."/>
            <person name="Pimenov N."/>
            <person name="Karnachuk O."/>
            <person name="Ravin N."/>
        </authorList>
    </citation>
    <scope>NUCLEOTIDE SEQUENCE [LARGE SCALE GENOMIC DNA]</scope>
    <source>
        <strain evidence="1">ShG14-8</strain>
    </source>
</reference>
<dbReference type="AlphaFoldDB" id="A0A139BQG1"/>
<gene>
    <name evidence="1" type="ORF">AWT59_2672</name>
</gene>